<evidence type="ECO:0008006" key="5">
    <source>
        <dbReference type="Google" id="ProtNLM"/>
    </source>
</evidence>
<gene>
    <name evidence="3" type="ORF">AX018_11028</name>
</gene>
<evidence type="ECO:0000256" key="2">
    <source>
        <dbReference type="SAM" id="SignalP"/>
    </source>
</evidence>
<dbReference type="RefSeq" id="WP_111882782.1">
    <property type="nucleotide sequence ID" value="NZ_QLTA01000102.1"/>
</dbReference>
<dbReference type="Proteomes" id="UP000248856">
    <property type="component" value="Unassembled WGS sequence"/>
</dbReference>
<feature type="region of interest" description="Disordered" evidence="1">
    <location>
        <begin position="36"/>
        <end position="63"/>
    </location>
</feature>
<dbReference type="AlphaFoldDB" id="A0A328YBP3"/>
<feature type="chain" id="PRO_5016463534" description="DUF4384 domain-containing protein" evidence="2">
    <location>
        <begin position="29"/>
        <end position="155"/>
    </location>
</feature>
<name>A0A328YBP3_9BURK</name>
<evidence type="ECO:0000313" key="3">
    <source>
        <dbReference type="EMBL" id="RAR71398.1"/>
    </source>
</evidence>
<evidence type="ECO:0000313" key="4">
    <source>
        <dbReference type="Proteomes" id="UP000248856"/>
    </source>
</evidence>
<accession>A0A328YBP3</accession>
<reference evidence="3 4" key="1">
    <citation type="submission" date="2018-06" db="EMBL/GenBank/DDBJ databases">
        <title>Genomic Encyclopedia of Archaeal and Bacterial Type Strains, Phase II (KMG-II): from individual species to whole genera.</title>
        <authorList>
            <person name="Goeker M."/>
        </authorList>
    </citation>
    <scope>NUCLEOTIDE SEQUENCE [LARGE SCALE GENOMIC DNA]</scope>
    <source>
        <strain evidence="3 4">CFPB 3232</strain>
    </source>
</reference>
<keyword evidence="2" id="KW-0732">Signal</keyword>
<dbReference type="EMBL" id="QLTA01000102">
    <property type="protein sequence ID" value="RAR71398.1"/>
    <property type="molecule type" value="Genomic_DNA"/>
</dbReference>
<evidence type="ECO:0000256" key="1">
    <source>
        <dbReference type="SAM" id="MobiDB-lite"/>
    </source>
</evidence>
<sequence length="155" mass="16085">MASPSSFLRPRIAATALLAAGLALSARAELFTSLASSAGSSASSASDSIGRSSGGPDRDRRVSAGEYRVVQVADMADHPDKAQLTLRATGPAADEFLLYLPRAAQDGRPLAVGDRVEARARPYGVEFARGDAPQAFFLVLDDAWAAGLDARPVGL</sequence>
<feature type="compositionally biased region" description="Low complexity" evidence="1">
    <location>
        <begin position="36"/>
        <end position="55"/>
    </location>
</feature>
<feature type="signal peptide" evidence="2">
    <location>
        <begin position="1"/>
        <end position="28"/>
    </location>
</feature>
<proteinExistence type="predicted"/>
<dbReference type="OrthoDB" id="8592283at2"/>
<organism evidence="3 4">
    <name type="scientific">Paracidovorax anthurii</name>
    <dbReference type="NCBI Taxonomy" id="78229"/>
    <lineage>
        <taxon>Bacteria</taxon>
        <taxon>Pseudomonadati</taxon>
        <taxon>Pseudomonadota</taxon>
        <taxon>Betaproteobacteria</taxon>
        <taxon>Burkholderiales</taxon>
        <taxon>Comamonadaceae</taxon>
        <taxon>Paracidovorax</taxon>
    </lineage>
</organism>
<comment type="caution">
    <text evidence="3">The sequence shown here is derived from an EMBL/GenBank/DDBJ whole genome shotgun (WGS) entry which is preliminary data.</text>
</comment>
<protein>
    <recommendedName>
        <fullName evidence="5">DUF4384 domain-containing protein</fullName>
    </recommendedName>
</protein>
<keyword evidence="4" id="KW-1185">Reference proteome</keyword>